<feature type="compositionally biased region" description="Basic and acidic residues" evidence="2">
    <location>
        <begin position="378"/>
        <end position="408"/>
    </location>
</feature>
<evidence type="ECO:0000313" key="3">
    <source>
        <dbReference type="EMBL" id="CRK40560.1"/>
    </source>
</evidence>
<accession>A0A0G4N2L4</accession>
<feature type="region of interest" description="Disordered" evidence="2">
    <location>
        <begin position="233"/>
        <end position="323"/>
    </location>
</feature>
<proteinExistence type="predicted"/>
<feature type="compositionally biased region" description="Polar residues" evidence="2">
    <location>
        <begin position="263"/>
        <end position="273"/>
    </location>
</feature>
<gene>
    <name evidence="3" type="ORF">BN1708_008276</name>
</gene>
<protein>
    <recommendedName>
        <fullName evidence="5">Fungal N-terminal domain-containing protein</fullName>
    </recommendedName>
</protein>
<dbReference type="EMBL" id="CVQH01026416">
    <property type="protein sequence ID" value="CRK40560.1"/>
    <property type="molecule type" value="Genomic_DNA"/>
</dbReference>
<evidence type="ECO:0000313" key="4">
    <source>
        <dbReference type="Proteomes" id="UP000044602"/>
    </source>
</evidence>
<dbReference type="Proteomes" id="UP000044602">
    <property type="component" value="Unassembled WGS sequence"/>
</dbReference>
<evidence type="ECO:0000256" key="2">
    <source>
        <dbReference type="SAM" id="MobiDB-lite"/>
    </source>
</evidence>
<feature type="region of interest" description="Disordered" evidence="2">
    <location>
        <begin position="351"/>
        <end position="478"/>
    </location>
</feature>
<feature type="compositionally biased region" description="Basic and acidic residues" evidence="2">
    <location>
        <begin position="424"/>
        <end position="438"/>
    </location>
</feature>
<organism evidence="3 4">
    <name type="scientific">Verticillium longisporum</name>
    <name type="common">Verticillium dahliae var. longisporum</name>
    <dbReference type="NCBI Taxonomy" id="100787"/>
    <lineage>
        <taxon>Eukaryota</taxon>
        <taxon>Fungi</taxon>
        <taxon>Dikarya</taxon>
        <taxon>Ascomycota</taxon>
        <taxon>Pezizomycotina</taxon>
        <taxon>Sordariomycetes</taxon>
        <taxon>Hypocreomycetidae</taxon>
        <taxon>Glomerellales</taxon>
        <taxon>Plectosphaerellaceae</taxon>
        <taxon>Verticillium</taxon>
    </lineage>
</organism>
<feature type="compositionally biased region" description="Basic and acidic residues" evidence="2">
    <location>
        <begin position="351"/>
        <end position="360"/>
    </location>
</feature>
<feature type="coiled-coil region" evidence="1">
    <location>
        <begin position="152"/>
        <end position="199"/>
    </location>
</feature>
<evidence type="ECO:0000256" key="1">
    <source>
        <dbReference type="SAM" id="Coils"/>
    </source>
</evidence>
<reference evidence="4" key="1">
    <citation type="submission" date="2015-05" db="EMBL/GenBank/DDBJ databases">
        <authorList>
            <person name="Fogelqvist Johan"/>
        </authorList>
    </citation>
    <scope>NUCLEOTIDE SEQUENCE [LARGE SCALE GENOMIC DNA]</scope>
</reference>
<keyword evidence="1" id="KW-0175">Coiled coil</keyword>
<name>A0A0G4N2L4_VERLO</name>
<evidence type="ECO:0008006" key="5">
    <source>
        <dbReference type="Google" id="ProtNLM"/>
    </source>
</evidence>
<dbReference type="AlphaFoldDB" id="A0A0G4N2L4"/>
<sequence length="478" mass="53767">MAEAFAILGVVGVGLQIAKEFIKLSDSFSALSHASEDCQYFATSSKNMSAVITSLFTAARMSLQMIETDQRPEREATLDGLIKEFEQVQLRLRDLAIDTGIDEKHVGSNDGYFVRLTFSWRWYRKKAAVAMSRMMQETTKSTANLFISTMLCEDLMRQIRVLQENRTDSEDLRSLKEQVKCLSEQIVDQRREVRFATRQIESFRKAHPEVIQPDEIASLRDVEKAVVASTLKIVPSTKRRGQAPRQPRNEHGAAPRKLYSYNDHLNSRQNLVSPSPRRRRADSGPQPPPPRTAPRHARSSDTRRRPPSPRPSKTARTPIITTTDFSTPTVRYVDIPESLVSDRFTGARVRDDGRNLREETGEWPPEVFSNPDVGTGADSRRASSIREEEGAPRAEGSVKEKKKTKESLESQSSSRIGSPPARSVVEEEGPKLADDDPRPSPLGRMQPMPPFDEDDLRGLRRRMTERKPGEGGGKSPKS</sequence>
<keyword evidence="4" id="KW-1185">Reference proteome</keyword>